<dbReference type="EMBL" id="JABELX010000011">
    <property type="protein sequence ID" value="NNH73790.1"/>
    <property type="molecule type" value="Genomic_DNA"/>
</dbReference>
<feature type="region of interest" description="Disordered" evidence="1">
    <location>
        <begin position="403"/>
        <end position="422"/>
    </location>
</feature>
<dbReference type="Gene3D" id="3.90.1530.10">
    <property type="entry name" value="Conserved hypothetical protein from pyrococcus furiosus pfu- 392566-001, ParB domain"/>
    <property type="match status" value="1"/>
</dbReference>
<evidence type="ECO:0000313" key="4">
    <source>
        <dbReference type="Proteomes" id="UP000586827"/>
    </source>
</evidence>
<dbReference type="Proteomes" id="UP000586827">
    <property type="component" value="Unassembled WGS sequence"/>
</dbReference>
<name>A0A849CBQ9_9NOCA</name>
<feature type="domain" description="ParB-like N-terminal" evidence="2">
    <location>
        <begin position="36"/>
        <end position="127"/>
    </location>
</feature>
<sequence>MTTTTIDTTETTVAAAQSDIEEPATGLGDSIAAEALFLPPERLVLDENVRKSFDLDDYPEVKASIQRGVEIPIMAHRESDGTITVVDGQIRTLVAIELKVPTVPVWVTPAPQTDPAEREICRTSQQIRVNDHRIALTDGDRAAGMARMFDFGASLTRISEEIGQRREQVKLAVTVGRSQTACAAIDAHQLDFEQAAVLAVYENVDDTDAVARLLAAPRSMFTYHVRRIAAEREESRDRFRESLPYAAEGFGVHSRDPRDDDGFIAAEWLRTSDGAQVSVAQIHAAPALWTVYCQPTEVEVLIDHDTGEVVDPDSIDPATKDHPNAVAAEGLRHADSVERGYLWAPEYYLRADRLDESGFRHAGDFVEPIPEEPGIGPDAQPDPAEPVDPEAAEARRRAAAEQAAAAQAAAEAARAQEAAAKHRRDELNKQGHAALEARREFLTRFLSRKTAPPAAVWEFVAQALAEEPDLLLGPDADRLAYGLLGVKGGKHALLTAIEPAKPPRCQVIVLALVLGAYEGKVTKSAWQYRDAGVSRYLHFLASLGHVLTSVEQAAAGDLDPDSIDIDS</sequence>
<feature type="region of interest" description="Disordered" evidence="1">
    <location>
        <begin position="365"/>
        <end position="392"/>
    </location>
</feature>
<dbReference type="SMART" id="SM00470">
    <property type="entry name" value="ParB"/>
    <property type="match status" value="1"/>
</dbReference>
<dbReference type="AlphaFoldDB" id="A0A849CBQ9"/>
<accession>A0A849CBQ9</accession>
<evidence type="ECO:0000259" key="2">
    <source>
        <dbReference type="SMART" id="SM00470"/>
    </source>
</evidence>
<dbReference type="InterPro" id="IPR003115">
    <property type="entry name" value="ParB_N"/>
</dbReference>
<evidence type="ECO:0000313" key="3">
    <source>
        <dbReference type="EMBL" id="NNH73790.1"/>
    </source>
</evidence>
<gene>
    <name evidence="3" type="ORF">HLB23_28715</name>
</gene>
<protein>
    <submittedName>
        <fullName evidence="3">ParB N-terminal domain-containing protein</fullName>
    </submittedName>
</protein>
<feature type="compositionally biased region" description="Low complexity" evidence="1">
    <location>
        <begin position="403"/>
        <end position="418"/>
    </location>
</feature>
<organism evidence="3 4">
    <name type="scientific">Nocardia uniformis</name>
    <dbReference type="NCBI Taxonomy" id="53432"/>
    <lineage>
        <taxon>Bacteria</taxon>
        <taxon>Bacillati</taxon>
        <taxon>Actinomycetota</taxon>
        <taxon>Actinomycetes</taxon>
        <taxon>Mycobacteriales</taxon>
        <taxon>Nocardiaceae</taxon>
        <taxon>Nocardia</taxon>
    </lineage>
</organism>
<dbReference type="RefSeq" id="WP_067521891.1">
    <property type="nucleotide sequence ID" value="NZ_JABELX010000011.1"/>
</dbReference>
<comment type="caution">
    <text evidence="3">The sequence shown here is derived from an EMBL/GenBank/DDBJ whole genome shotgun (WGS) entry which is preliminary data.</text>
</comment>
<evidence type="ECO:0000256" key="1">
    <source>
        <dbReference type="SAM" id="MobiDB-lite"/>
    </source>
</evidence>
<reference evidence="3 4" key="1">
    <citation type="submission" date="2020-05" db="EMBL/GenBank/DDBJ databases">
        <title>MicrobeNet Type strains.</title>
        <authorList>
            <person name="Nicholson A.C."/>
        </authorList>
    </citation>
    <scope>NUCLEOTIDE SEQUENCE [LARGE SCALE GENOMIC DNA]</scope>
    <source>
        <strain evidence="3 4">JCM 3224</strain>
    </source>
</reference>
<proteinExistence type="predicted"/>
<dbReference type="SUPFAM" id="SSF110849">
    <property type="entry name" value="ParB/Sulfiredoxin"/>
    <property type="match status" value="1"/>
</dbReference>
<feature type="compositionally biased region" description="Low complexity" evidence="1">
    <location>
        <begin position="372"/>
        <end position="382"/>
    </location>
</feature>
<dbReference type="InterPro" id="IPR036086">
    <property type="entry name" value="ParB/Sulfiredoxin_sf"/>
</dbReference>
<keyword evidence="4" id="KW-1185">Reference proteome</keyword>